<dbReference type="Proteomes" id="UP001065549">
    <property type="component" value="Unassembled WGS sequence"/>
</dbReference>
<dbReference type="PANTHER" id="PTHR47572">
    <property type="entry name" value="LIPOPROTEIN-RELATED"/>
    <property type="match status" value="1"/>
</dbReference>
<name>A0A9J6QUJ8_9FIRM</name>
<proteinExistence type="inferred from homology"/>
<keyword evidence="2" id="KW-0378">Hydrolase</keyword>
<comment type="similarity">
    <text evidence="1">Belongs to the SMP-30/CGR1 family.</text>
</comment>
<dbReference type="Gene3D" id="2.120.10.30">
    <property type="entry name" value="TolB, C-terminal domain"/>
    <property type="match status" value="1"/>
</dbReference>
<evidence type="ECO:0000313" key="4">
    <source>
        <dbReference type="EMBL" id="MCU7378627.1"/>
    </source>
</evidence>
<accession>A0A9J6QUJ8</accession>
<sequence>MMINDYTATLKYNSEDKFAPIPPAERMLQTIIAEPWHKVRQPDFSDLEGLCFDREGNLWYVEAKASASRLHKIDMKTKEDIVIYEDPKKRAMSAVKIHKDGTVFIPSVGPDFNSGYIFTINPDGTGFEVLMEGHVYDDLVFDSKGGFYYTHMLGDVANPIGGVYYVHPDRKTVTPLLERLCCPNGVALSKYEKVVWITESNSMRLTRVKLDPEGGPTDIAPFGVNVPYTFTGGGVADSCYVDDDDNLYVAMYDQGRVMVFNPAGWPIGQVLLAGREDGFHLGSTHPMIRPGTNELYICTNDPVKGAWIFKAGAFAKANENGYQFK</sequence>
<dbReference type="PANTHER" id="PTHR47572:SF4">
    <property type="entry name" value="LACTONASE DRP35"/>
    <property type="match status" value="1"/>
</dbReference>
<dbReference type="SUPFAM" id="SSF63829">
    <property type="entry name" value="Calcium-dependent phosphotriesterase"/>
    <property type="match status" value="1"/>
</dbReference>
<comment type="caution">
    <text evidence="4">The sequence shown here is derived from an EMBL/GenBank/DDBJ whole genome shotgun (WGS) entry which is preliminary data.</text>
</comment>
<evidence type="ECO:0000313" key="5">
    <source>
        <dbReference type="Proteomes" id="UP001065549"/>
    </source>
</evidence>
<dbReference type="RefSeq" id="WP_253019997.1">
    <property type="nucleotide sequence ID" value="NZ_JAOSHN010000003.1"/>
</dbReference>
<keyword evidence="5" id="KW-1185">Reference proteome</keyword>
<dbReference type="EMBL" id="JAOSHN010000003">
    <property type="protein sequence ID" value="MCU7378627.1"/>
    <property type="molecule type" value="Genomic_DNA"/>
</dbReference>
<feature type="domain" description="SMP-30/Gluconolactonase/LRE-like region" evidence="3">
    <location>
        <begin position="48"/>
        <end position="271"/>
    </location>
</feature>
<dbReference type="InterPro" id="IPR011042">
    <property type="entry name" value="6-blade_b-propeller_TolB-like"/>
</dbReference>
<reference evidence="4" key="1">
    <citation type="submission" date="2022-09" db="EMBL/GenBank/DDBJ databases">
        <title>Culturomic study of gut microbiota in children with autism spectrum disorder.</title>
        <authorList>
            <person name="Efimov B.A."/>
            <person name="Chaplin A.V."/>
            <person name="Sokolova S.R."/>
            <person name="Pikina A.P."/>
            <person name="Korzhanova M."/>
            <person name="Belova V."/>
            <person name="Korostin D."/>
        </authorList>
    </citation>
    <scope>NUCLEOTIDE SEQUENCE</scope>
    <source>
        <strain evidence="4">ASD5510</strain>
    </source>
</reference>
<protein>
    <submittedName>
        <fullName evidence="4">SMP-30/gluconolactonase/LRE family protein</fullName>
    </submittedName>
</protein>
<organism evidence="4 5">
    <name type="scientific">Hominibacterium faecale</name>
    <dbReference type="NCBI Taxonomy" id="2839743"/>
    <lineage>
        <taxon>Bacteria</taxon>
        <taxon>Bacillati</taxon>
        <taxon>Bacillota</taxon>
        <taxon>Clostridia</taxon>
        <taxon>Peptostreptococcales</taxon>
        <taxon>Anaerovoracaceae</taxon>
        <taxon>Hominibacterium</taxon>
    </lineage>
</organism>
<dbReference type="Pfam" id="PF08450">
    <property type="entry name" value="SGL"/>
    <property type="match status" value="1"/>
</dbReference>
<dbReference type="AlphaFoldDB" id="A0A9J6QUJ8"/>
<gene>
    <name evidence="4" type="ORF">OBO34_09700</name>
</gene>
<evidence type="ECO:0000256" key="1">
    <source>
        <dbReference type="ARBA" id="ARBA00008853"/>
    </source>
</evidence>
<dbReference type="InterPro" id="IPR051262">
    <property type="entry name" value="SMP-30/CGR1_Lactonase"/>
</dbReference>
<evidence type="ECO:0000256" key="2">
    <source>
        <dbReference type="ARBA" id="ARBA00022801"/>
    </source>
</evidence>
<evidence type="ECO:0000259" key="3">
    <source>
        <dbReference type="Pfam" id="PF08450"/>
    </source>
</evidence>
<dbReference type="InterPro" id="IPR013658">
    <property type="entry name" value="SGL"/>
</dbReference>
<dbReference type="GO" id="GO:0016787">
    <property type="term" value="F:hydrolase activity"/>
    <property type="evidence" value="ECO:0007669"/>
    <property type="project" value="UniProtKB-KW"/>
</dbReference>